<evidence type="ECO:0000313" key="3">
    <source>
        <dbReference type="Proteomes" id="UP000294545"/>
    </source>
</evidence>
<dbReference type="AlphaFoldDB" id="A0A4R1MDP2"/>
<name>A0A4R1MDP2_9FIRM</name>
<reference evidence="2 3" key="1">
    <citation type="submission" date="2019-03" db="EMBL/GenBank/DDBJ databases">
        <title>Genomic Encyclopedia of Type Strains, Phase IV (KMG-IV): sequencing the most valuable type-strain genomes for metagenomic binning, comparative biology and taxonomic classification.</title>
        <authorList>
            <person name="Goeker M."/>
        </authorList>
    </citation>
    <scope>NUCLEOTIDE SEQUENCE [LARGE SCALE GENOMIC DNA]</scope>
    <source>
        <strain evidence="2 3">DSM 24176</strain>
    </source>
</reference>
<dbReference type="Pfam" id="PF00561">
    <property type="entry name" value="Abhydrolase_1"/>
    <property type="match status" value="1"/>
</dbReference>
<gene>
    <name evidence="2" type="ORF">EDC19_2572</name>
</gene>
<dbReference type="PANTHER" id="PTHR43798">
    <property type="entry name" value="MONOACYLGLYCEROL LIPASE"/>
    <property type="match status" value="1"/>
</dbReference>
<keyword evidence="3" id="KW-1185">Reference proteome</keyword>
<proteinExistence type="predicted"/>
<dbReference type="SUPFAM" id="SSF53474">
    <property type="entry name" value="alpha/beta-Hydrolases"/>
    <property type="match status" value="1"/>
</dbReference>
<dbReference type="GO" id="GO:0016020">
    <property type="term" value="C:membrane"/>
    <property type="evidence" value="ECO:0007669"/>
    <property type="project" value="TreeGrafter"/>
</dbReference>
<evidence type="ECO:0000313" key="2">
    <source>
        <dbReference type="EMBL" id="TCK89154.1"/>
    </source>
</evidence>
<dbReference type="Proteomes" id="UP000294545">
    <property type="component" value="Unassembled WGS sequence"/>
</dbReference>
<dbReference type="InterPro" id="IPR000073">
    <property type="entry name" value="AB_hydrolase_1"/>
</dbReference>
<dbReference type="PANTHER" id="PTHR43798:SF33">
    <property type="entry name" value="HYDROLASE, PUTATIVE (AFU_ORTHOLOGUE AFUA_2G14860)-RELATED"/>
    <property type="match status" value="1"/>
</dbReference>
<comment type="caution">
    <text evidence="2">The sequence shown here is derived from an EMBL/GenBank/DDBJ whole genome shotgun (WGS) entry which is preliminary data.</text>
</comment>
<accession>A0A4R1MDP2</accession>
<dbReference type="Gene3D" id="3.40.50.1820">
    <property type="entry name" value="alpha/beta hydrolase"/>
    <property type="match status" value="1"/>
</dbReference>
<evidence type="ECO:0000259" key="1">
    <source>
        <dbReference type="Pfam" id="PF00561"/>
    </source>
</evidence>
<organism evidence="2 3">
    <name type="scientific">Natranaerovirga hydrolytica</name>
    <dbReference type="NCBI Taxonomy" id="680378"/>
    <lineage>
        <taxon>Bacteria</taxon>
        <taxon>Bacillati</taxon>
        <taxon>Bacillota</taxon>
        <taxon>Clostridia</taxon>
        <taxon>Lachnospirales</taxon>
        <taxon>Natranaerovirgaceae</taxon>
        <taxon>Natranaerovirga</taxon>
    </lineage>
</organism>
<feature type="domain" description="AB hydrolase-1" evidence="1">
    <location>
        <begin position="56"/>
        <end position="253"/>
    </location>
</feature>
<dbReference type="PRINTS" id="PR00111">
    <property type="entry name" value="ABHYDROLASE"/>
</dbReference>
<dbReference type="RefSeq" id="WP_165868619.1">
    <property type="nucleotide sequence ID" value="NZ_SMGQ01000016.1"/>
</dbReference>
<dbReference type="EMBL" id="SMGQ01000016">
    <property type="protein sequence ID" value="TCK89154.1"/>
    <property type="molecule type" value="Genomic_DNA"/>
</dbReference>
<sequence>MIKIVLGLVSILIASTFYHQMCKKIEFRQNPPPGKMIEIGGDKMHIYGQGEGEFTIVFTSGGSGFAYGHFYEIFNALAENNRVVVYDRFGYGWSDTTSRPRTLEQINKDLYELLDKSGETGPYILVGHSIGGTEVLQFAQRYPEVVEGVVMLDAGSVSYHKEEPPSAVYPYLLSFARFTGLLRFDTFIVDKLNLSASESMFPRSEEVKELSMMMHYNRLCSRNSIKEINQLSKNKELENTLWDIPLLLLTANDNKLKEHNKEVNNLFMDDQKNLLEWSTNSKQRLINGNHMFLLNQPDVVTEEILDFLDNRVE</sequence>
<protein>
    <submittedName>
        <fullName evidence="2">Pimeloyl-ACP methyl ester carboxylesterase</fullName>
    </submittedName>
</protein>
<dbReference type="InterPro" id="IPR050266">
    <property type="entry name" value="AB_hydrolase_sf"/>
</dbReference>
<dbReference type="InterPro" id="IPR029058">
    <property type="entry name" value="AB_hydrolase_fold"/>
</dbReference>